<sequence length="115" mass="12102">MSDKAIEVIAGALEVRYGTTTTWATHILAALTAAGYEVVKLPEAHLRWDGSALAWPVAQHWGDRRIDDGEVSIRKTDGLIAFTGTSNPVNCAEDARSLAAALLAAAKAAEAVGDE</sequence>
<dbReference type="Proteomes" id="UP000092668">
    <property type="component" value="Unassembled WGS sequence"/>
</dbReference>
<evidence type="ECO:0000313" key="2">
    <source>
        <dbReference type="Proteomes" id="UP000092668"/>
    </source>
</evidence>
<dbReference type="AlphaFoldDB" id="A0A1B8SL96"/>
<evidence type="ECO:0000313" key="1">
    <source>
        <dbReference type="EMBL" id="OBY33463.1"/>
    </source>
</evidence>
<dbReference type="RefSeq" id="WP_065286732.1">
    <property type="nucleotide sequence ID" value="NZ_LFOE01000001.1"/>
</dbReference>
<name>A0A1B8SL96_9MYCO</name>
<gene>
    <name evidence="1" type="ORF">ACT18_00500</name>
</gene>
<comment type="caution">
    <text evidence="1">The sequence shown here is derived from an EMBL/GenBank/DDBJ whole genome shotgun (WGS) entry which is preliminary data.</text>
</comment>
<proteinExistence type="predicted"/>
<protein>
    <submittedName>
        <fullName evidence="1">Uncharacterized protein</fullName>
    </submittedName>
</protein>
<dbReference type="EMBL" id="LFOE01000001">
    <property type="protein sequence ID" value="OBY33463.1"/>
    <property type="molecule type" value="Genomic_DNA"/>
</dbReference>
<reference evidence="1 2" key="1">
    <citation type="submission" date="2015-06" db="EMBL/GenBank/DDBJ databases">
        <title>Genome sequence of Mycobacterium kumamotonense strain Roo.</title>
        <authorList>
            <person name="Greninger A.L."/>
            <person name="Cunningham G."/>
            <person name="Miller S."/>
        </authorList>
    </citation>
    <scope>NUCLEOTIDE SEQUENCE [LARGE SCALE GENOMIC DNA]</scope>
    <source>
        <strain evidence="1 2">Roo</strain>
    </source>
</reference>
<accession>A0A1B8SL96</accession>
<keyword evidence="2" id="KW-1185">Reference proteome</keyword>
<organism evidence="1 2">
    <name type="scientific">Mycolicibacter kumamotonensis</name>
    <dbReference type="NCBI Taxonomy" id="354243"/>
    <lineage>
        <taxon>Bacteria</taxon>
        <taxon>Bacillati</taxon>
        <taxon>Actinomycetota</taxon>
        <taxon>Actinomycetes</taxon>
        <taxon>Mycobacteriales</taxon>
        <taxon>Mycobacteriaceae</taxon>
        <taxon>Mycolicibacter</taxon>
    </lineage>
</organism>